<feature type="disulfide bond" evidence="2">
    <location>
        <begin position="80"/>
        <end position="98"/>
    </location>
</feature>
<dbReference type="Gene3D" id="4.10.400.10">
    <property type="entry name" value="Low-density Lipoprotein Receptor"/>
    <property type="match status" value="1"/>
</dbReference>
<dbReference type="Pfam" id="PF00057">
    <property type="entry name" value="Ldl_recept_a"/>
    <property type="match status" value="1"/>
</dbReference>
<evidence type="ECO:0000313" key="3">
    <source>
        <dbReference type="EMBL" id="PVD30331.1"/>
    </source>
</evidence>
<comment type="caution">
    <text evidence="3">The sequence shown here is derived from an EMBL/GenBank/DDBJ whole genome shotgun (WGS) entry which is preliminary data.</text>
</comment>
<evidence type="ECO:0000256" key="2">
    <source>
        <dbReference type="PROSITE-ProRule" id="PRU00124"/>
    </source>
</evidence>
<sequence>MDFRCDDGDDCEDASDEMDCPTLHPSVCNDRMTMRGCVLMNDTSTPICLDDDLGFKLCRNMFDFEFHFAASTCGDGRFECTSGECIMLDWTCDNQFDCFDGSDERDCPTLHPSVCSDIMSIRDCVLMNETAKPICEHGELGFKYCRKFCDLCQSQE</sequence>
<evidence type="ECO:0000313" key="4">
    <source>
        <dbReference type="Proteomes" id="UP000245119"/>
    </source>
</evidence>
<dbReference type="PROSITE" id="PS50068">
    <property type="entry name" value="LDLRA_2"/>
    <property type="match status" value="1"/>
</dbReference>
<dbReference type="SMART" id="SM00192">
    <property type="entry name" value="LDLa"/>
    <property type="match status" value="1"/>
</dbReference>
<dbReference type="EMBL" id="PZQS01000005">
    <property type="protein sequence ID" value="PVD30331.1"/>
    <property type="molecule type" value="Genomic_DNA"/>
</dbReference>
<dbReference type="AlphaFoldDB" id="A0A2T7PA98"/>
<dbReference type="InterPro" id="IPR023415">
    <property type="entry name" value="LDLR_class-A_CS"/>
</dbReference>
<evidence type="ECO:0000256" key="1">
    <source>
        <dbReference type="ARBA" id="ARBA00023157"/>
    </source>
</evidence>
<dbReference type="PROSITE" id="PS01209">
    <property type="entry name" value="LDLRA_1"/>
    <property type="match status" value="1"/>
</dbReference>
<keyword evidence="4" id="KW-1185">Reference proteome</keyword>
<organism evidence="3 4">
    <name type="scientific">Pomacea canaliculata</name>
    <name type="common">Golden apple snail</name>
    <dbReference type="NCBI Taxonomy" id="400727"/>
    <lineage>
        <taxon>Eukaryota</taxon>
        <taxon>Metazoa</taxon>
        <taxon>Spiralia</taxon>
        <taxon>Lophotrochozoa</taxon>
        <taxon>Mollusca</taxon>
        <taxon>Gastropoda</taxon>
        <taxon>Caenogastropoda</taxon>
        <taxon>Architaenioglossa</taxon>
        <taxon>Ampullarioidea</taxon>
        <taxon>Ampullariidae</taxon>
        <taxon>Pomacea</taxon>
    </lineage>
</organism>
<dbReference type="OrthoDB" id="10062665at2759"/>
<gene>
    <name evidence="3" type="ORF">C0Q70_09595</name>
</gene>
<dbReference type="InterPro" id="IPR036055">
    <property type="entry name" value="LDL_receptor-like_sf"/>
</dbReference>
<proteinExistence type="predicted"/>
<protein>
    <submittedName>
        <fullName evidence="3">Uncharacterized protein</fullName>
    </submittedName>
</protein>
<feature type="disulfide bond" evidence="2">
    <location>
        <begin position="92"/>
        <end position="107"/>
    </location>
</feature>
<keyword evidence="1 2" id="KW-1015">Disulfide bond</keyword>
<name>A0A2T7PA98_POMCA</name>
<reference evidence="3 4" key="1">
    <citation type="submission" date="2018-04" db="EMBL/GenBank/DDBJ databases">
        <title>The genome of golden apple snail Pomacea canaliculata provides insight into stress tolerance and invasive adaptation.</title>
        <authorList>
            <person name="Liu C."/>
            <person name="Liu B."/>
            <person name="Ren Y."/>
            <person name="Zhang Y."/>
            <person name="Wang H."/>
            <person name="Li S."/>
            <person name="Jiang F."/>
            <person name="Yin L."/>
            <person name="Zhang G."/>
            <person name="Qian W."/>
            <person name="Fan W."/>
        </authorList>
    </citation>
    <scope>NUCLEOTIDE SEQUENCE [LARGE SCALE GENOMIC DNA]</scope>
    <source>
        <strain evidence="3">SZHN2017</strain>
        <tissue evidence="3">Muscle</tissue>
    </source>
</reference>
<dbReference type="CDD" id="cd00112">
    <property type="entry name" value="LDLa"/>
    <property type="match status" value="1"/>
</dbReference>
<dbReference type="InterPro" id="IPR002172">
    <property type="entry name" value="LDrepeatLR_classA_rpt"/>
</dbReference>
<feature type="disulfide bond" evidence="2">
    <location>
        <begin position="73"/>
        <end position="85"/>
    </location>
</feature>
<accession>A0A2T7PA98</accession>
<dbReference type="SUPFAM" id="SSF57424">
    <property type="entry name" value="LDL receptor-like module"/>
    <property type="match status" value="1"/>
</dbReference>
<dbReference type="Proteomes" id="UP000245119">
    <property type="component" value="Linkage Group LG5"/>
</dbReference>